<dbReference type="EMBL" id="JAAOLE020000001">
    <property type="protein sequence ID" value="NVI48097.1"/>
    <property type="molecule type" value="Genomic_DNA"/>
</dbReference>
<comment type="caution">
    <text evidence="1">The sequence shown here is derived from an EMBL/GenBank/DDBJ whole genome shotgun (WGS) entry which is preliminary data.</text>
</comment>
<proteinExistence type="predicted"/>
<name>A0A973W5V6_9BRAD</name>
<protein>
    <submittedName>
        <fullName evidence="1">Uncharacterized protein</fullName>
    </submittedName>
</protein>
<sequence length="49" mass="5665">MTDEDRKKLAETLKMADLENYMIARISLDRGERLWREAVSAVAKTGHPF</sequence>
<dbReference type="RefSeq" id="WP_166214550.1">
    <property type="nucleotide sequence ID" value="NZ_CP088285.1"/>
</dbReference>
<gene>
    <name evidence="1" type="ORF">HAP48_035170</name>
</gene>
<dbReference type="AlphaFoldDB" id="A0A973W5V6"/>
<organism evidence="1">
    <name type="scientific">Bradyrhizobium septentrionale</name>
    <dbReference type="NCBI Taxonomy" id="1404411"/>
    <lineage>
        <taxon>Bacteria</taxon>
        <taxon>Pseudomonadati</taxon>
        <taxon>Pseudomonadota</taxon>
        <taxon>Alphaproteobacteria</taxon>
        <taxon>Hyphomicrobiales</taxon>
        <taxon>Nitrobacteraceae</taxon>
        <taxon>Bradyrhizobium</taxon>
    </lineage>
</organism>
<reference evidence="1" key="1">
    <citation type="submission" date="2020-06" db="EMBL/GenBank/DDBJ databases">
        <title>Whole Genome Sequence of Bradyrhizobium sp. Strain 1S1.</title>
        <authorList>
            <person name="Bromfield E.S.P."/>
            <person name="Cloutier S."/>
        </authorList>
    </citation>
    <scope>NUCLEOTIDE SEQUENCE [LARGE SCALE GENOMIC DNA]</scope>
    <source>
        <strain evidence="1">1S1</strain>
    </source>
</reference>
<accession>A0A973W5V6</accession>
<evidence type="ECO:0000313" key="1">
    <source>
        <dbReference type="EMBL" id="NVI48097.1"/>
    </source>
</evidence>